<reference evidence="1 2" key="1">
    <citation type="submission" date="2024-01" db="EMBL/GenBank/DDBJ databases">
        <title>The genomes of 5 underutilized Papilionoideae crops provide insights into root nodulation and disease resistanc.</title>
        <authorList>
            <person name="Jiang F."/>
        </authorList>
    </citation>
    <scope>NUCLEOTIDE SEQUENCE [LARGE SCALE GENOMIC DNA]</scope>
    <source>
        <strain evidence="1">JINMINGXINNONG_FW02</strain>
        <tissue evidence="1">Leaves</tissue>
    </source>
</reference>
<sequence length="153" mass="17641">MRESQLEWGLYCLDNGRISPLLKCPRWVFKVVLATARLSQVDTSCMVCLYTYADLVEGLSVFKQCYQYWTTDRFILRPIPKVDPNPNNRVSILFLVNLINSSHLTAFSCFLSLPTIVAPRPWLYFLLSSSAKKTDIYEDYVPSNHLISVKKHS</sequence>
<accession>A0AAN9QH34</accession>
<gene>
    <name evidence="1" type="ORF">VNO80_26401</name>
</gene>
<dbReference type="AlphaFoldDB" id="A0AAN9QH34"/>
<evidence type="ECO:0000313" key="2">
    <source>
        <dbReference type="Proteomes" id="UP001374584"/>
    </source>
</evidence>
<dbReference type="Proteomes" id="UP001374584">
    <property type="component" value="Unassembled WGS sequence"/>
</dbReference>
<organism evidence="1 2">
    <name type="scientific">Phaseolus coccineus</name>
    <name type="common">Scarlet runner bean</name>
    <name type="synonym">Phaseolus multiflorus</name>
    <dbReference type="NCBI Taxonomy" id="3886"/>
    <lineage>
        <taxon>Eukaryota</taxon>
        <taxon>Viridiplantae</taxon>
        <taxon>Streptophyta</taxon>
        <taxon>Embryophyta</taxon>
        <taxon>Tracheophyta</taxon>
        <taxon>Spermatophyta</taxon>
        <taxon>Magnoliopsida</taxon>
        <taxon>eudicotyledons</taxon>
        <taxon>Gunneridae</taxon>
        <taxon>Pentapetalae</taxon>
        <taxon>rosids</taxon>
        <taxon>fabids</taxon>
        <taxon>Fabales</taxon>
        <taxon>Fabaceae</taxon>
        <taxon>Papilionoideae</taxon>
        <taxon>50 kb inversion clade</taxon>
        <taxon>NPAAA clade</taxon>
        <taxon>indigoferoid/millettioid clade</taxon>
        <taxon>Phaseoleae</taxon>
        <taxon>Phaseolus</taxon>
    </lineage>
</organism>
<comment type="caution">
    <text evidence="1">The sequence shown here is derived from an EMBL/GenBank/DDBJ whole genome shotgun (WGS) entry which is preliminary data.</text>
</comment>
<keyword evidence="2" id="KW-1185">Reference proteome</keyword>
<name>A0AAN9QH34_PHACN</name>
<proteinExistence type="predicted"/>
<evidence type="ECO:0000313" key="1">
    <source>
        <dbReference type="EMBL" id="KAK7334641.1"/>
    </source>
</evidence>
<dbReference type="EMBL" id="JAYMYR010000010">
    <property type="protein sequence ID" value="KAK7334641.1"/>
    <property type="molecule type" value="Genomic_DNA"/>
</dbReference>
<protein>
    <submittedName>
        <fullName evidence="1">Uncharacterized protein</fullName>
    </submittedName>
</protein>